<evidence type="ECO:0000313" key="2">
    <source>
        <dbReference type="Proteomes" id="UP000016933"/>
    </source>
</evidence>
<proteinExistence type="predicted"/>
<reference evidence="2" key="1">
    <citation type="journal article" date="2012" name="PLoS Genet.">
        <title>The genomes of the fungal plant pathogens Cladosporium fulvum and Dothistroma septosporum reveal adaptation to different hosts and lifestyles but also signatures of common ancestry.</title>
        <authorList>
            <person name="de Wit P.J.G.M."/>
            <person name="van der Burgt A."/>
            <person name="Oekmen B."/>
            <person name="Stergiopoulos I."/>
            <person name="Abd-Elsalam K.A."/>
            <person name="Aerts A.L."/>
            <person name="Bahkali A.H."/>
            <person name="Beenen H.G."/>
            <person name="Chettri P."/>
            <person name="Cox M.P."/>
            <person name="Datema E."/>
            <person name="de Vries R.P."/>
            <person name="Dhillon B."/>
            <person name="Ganley A.R."/>
            <person name="Griffiths S.A."/>
            <person name="Guo Y."/>
            <person name="Hamelin R.C."/>
            <person name="Henrissat B."/>
            <person name="Kabir M.S."/>
            <person name="Jashni M.K."/>
            <person name="Kema G."/>
            <person name="Klaubauf S."/>
            <person name="Lapidus A."/>
            <person name="Levasseur A."/>
            <person name="Lindquist E."/>
            <person name="Mehrabi R."/>
            <person name="Ohm R.A."/>
            <person name="Owen T.J."/>
            <person name="Salamov A."/>
            <person name="Schwelm A."/>
            <person name="Schijlen E."/>
            <person name="Sun H."/>
            <person name="van den Burg H.A."/>
            <person name="van Ham R.C.H.J."/>
            <person name="Zhang S."/>
            <person name="Goodwin S.B."/>
            <person name="Grigoriev I.V."/>
            <person name="Collemare J."/>
            <person name="Bradshaw R.E."/>
        </authorList>
    </citation>
    <scope>NUCLEOTIDE SEQUENCE [LARGE SCALE GENOMIC DNA]</scope>
    <source>
        <strain evidence="2">NZE10 / CBS 128990</strain>
    </source>
</reference>
<sequence length="194" mass="21849">MHPKQEQYSRSLLTRVKQNSIDMLAILDLDIVQLPRYGILLEPAQHLDALSDADKLDILLYTLDSTMAGDTSHLLERILGSEALSSSTMSLERSDWMSLTHILAFAHATEVVAKLTDDGCSRSASPTLIRYLRQCAVAKAPSHHVWFQERWHLLPHHAVVSLHPQLVMLGSWVNEQDCDLADAWTFFSGRYKSG</sequence>
<reference evidence="1 2" key="2">
    <citation type="journal article" date="2012" name="PLoS Pathog.">
        <title>Diverse lifestyles and strategies of plant pathogenesis encoded in the genomes of eighteen Dothideomycetes fungi.</title>
        <authorList>
            <person name="Ohm R.A."/>
            <person name="Feau N."/>
            <person name="Henrissat B."/>
            <person name="Schoch C.L."/>
            <person name="Horwitz B.A."/>
            <person name="Barry K.W."/>
            <person name="Condon B.J."/>
            <person name="Copeland A.C."/>
            <person name="Dhillon B."/>
            <person name="Glaser F."/>
            <person name="Hesse C.N."/>
            <person name="Kosti I."/>
            <person name="LaButti K."/>
            <person name="Lindquist E.A."/>
            <person name="Lucas S."/>
            <person name="Salamov A.A."/>
            <person name="Bradshaw R.E."/>
            <person name="Ciuffetti L."/>
            <person name="Hamelin R.C."/>
            <person name="Kema G.H.J."/>
            <person name="Lawrence C."/>
            <person name="Scott J.A."/>
            <person name="Spatafora J.W."/>
            <person name="Turgeon B.G."/>
            <person name="de Wit P.J.G.M."/>
            <person name="Zhong S."/>
            <person name="Goodwin S.B."/>
            <person name="Grigoriev I.V."/>
        </authorList>
    </citation>
    <scope>NUCLEOTIDE SEQUENCE [LARGE SCALE GENOMIC DNA]</scope>
    <source>
        <strain evidence="2">NZE10 / CBS 128990</strain>
    </source>
</reference>
<evidence type="ECO:0000313" key="1">
    <source>
        <dbReference type="EMBL" id="EME48835.1"/>
    </source>
</evidence>
<accession>N1Q2G1</accession>
<dbReference type="EMBL" id="KB446535">
    <property type="protein sequence ID" value="EME48835.1"/>
    <property type="molecule type" value="Genomic_DNA"/>
</dbReference>
<name>N1Q2G1_DOTSN</name>
<gene>
    <name evidence="1" type="ORF">DOTSEDRAFT_49229</name>
</gene>
<dbReference type="Proteomes" id="UP000016933">
    <property type="component" value="Unassembled WGS sequence"/>
</dbReference>
<keyword evidence="2" id="KW-1185">Reference proteome</keyword>
<dbReference type="HOGENOM" id="CLU_1402393_0_0_1"/>
<organism evidence="1 2">
    <name type="scientific">Dothistroma septosporum (strain NZE10 / CBS 128990)</name>
    <name type="common">Red band needle blight fungus</name>
    <name type="synonym">Mycosphaerella pini</name>
    <dbReference type="NCBI Taxonomy" id="675120"/>
    <lineage>
        <taxon>Eukaryota</taxon>
        <taxon>Fungi</taxon>
        <taxon>Dikarya</taxon>
        <taxon>Ascomycota</taxon>
        <taxon>Pezizomycotina</taxon>
        <taxon>Dothideomycetes</taxon>
        <taxon>Dothideomycetidae</taxon>
        <taxon>Mycosphaerellales</taxon>
        <taxon>Mycosphaerellaceae</taxon>
        <taxon>Dothistroma</taxon>
    </lineage>
</organism>
<protein>
    <submittedName>
        <fullName evidence="1">Uncharacterized protein</fullName>
    </submittedName>
</protein>
<dbReference type="AlphaFoldDB" id="N1Q2G1"/>